<dbReference type="Proteomes" id="UP000254633">
    <property type="component" value="Unassembled WGS sequence"/>
</dbReference>
<sequence length="174" mass="19681">MRSNNNNSLTRDEILSRYFPQYRPVAAVSQGLSGGSCIIAHDTHRIVLRRHHDPDAPQAHFLRHYRALSRLPVSLAPRALFYTSGWMAVEYLHGAVIPLCRMPTSWRPYCIICINSRVLAGVSRYRHCWRSTGCVAIRRGVHRFGCGGSNSCKKTVNPARCGLRLCIWMSMATI</sequence>
<name>A0A379U0D4_SALDZ</name>
<reference evidence="1 2" key="1">
    <citation type="submission" date="2018-06" db="EMBL/GenBank/DDBJ databases">
        <authorList>
            <consortium name="Pathogen Informatics"/>
            <person name="Doyle S."/>
        </authorList>
    </citation>
    <scope>NUCLEOTIDE SEQUENCE [LARGE SCALE GENOMIC DNA]</scope>
    <source>
        <strain evidence="1 2">NCTC10060</strain>
    </source>
</reference>
<dbReference type="EC" id="2.7.1.89" evidence="1"/>
<keyword evidence="1" id="KW-0808">Transferase</keyword>
<organism evidence="1 2">
    <name type="scientific">Salmonella diarizonae</name>
    <dbReference type="NCBI Taxonomy" id="59204"/>
    <lineage>
        <taxon>Bacteria</taxon>
        <taxon>Pseudomonadati</taxon>
        <taxon>Pseudomonadota</taxon>
        <taxon>Gammaproteobacteria</taxon>
        <taxon>Enterobacterales</taxon>
        <taxon>Enterobacteriaceae</taxon>
        <taxon>Salmonella</taxon>
    </lineage>
</organism>
<evidence type="ECO:0000313" key="1">
    <source>
        <dbReference type="EMBL" id="SUG55229.1"/>
    </source>
</evidence>
<evidence type="ECO:0000313" key="2">
    <source>
        <dbReference type="Proteomes" id="UP000254633"/>
    </source>
</evidence>
<proteinExistence type="predicted"/>
<keyword evidence="1" id="KW-0418">Kinase</keyword>
<dbReference type="AlphaFoldDB" id="A0A379U0D4"/>
<gene>
    <name evidence="1" type="primary">thiK_1</name>
    <name evidence="1" type="ORF">NCTC10060_02358</name>
</gene>
<accession>A0A379U0D4</accession>
<dbReference type="GO" id="GO:0019165">
    <property type="term" value="F:thiamine kinase activity"/>
    <property type="evidence" value="ECO:0007669"/>
    <property type="project" value="UniProtKB-EC"/>
</dbReference>
<dbReference type="EMBL" id="UGXH01000003">
    <property type="protein sequence ID" value="SUG55229.1"/>
    <property type="molecule type" value="Genomic_DNA"/>
</dbReference>
<protein>
    <submittedName>
        <fullName evidence="1">Thiamine kinase</fullName>
        <ecNumber evidence="1">2.7.1.89</ecNumber>
    </submittedName>
</protein>